<evidence type="ECO:0000259" key="3">
    <source>
        <dbReference type="PROSITE" id="PS50234"/>
    </source>
</evidence>
<proteinExistence type="predicted"/>
<feature type="region of interest" description="Disordered" evidence="1">
    <location>
        <begin position="861"/>
        <end position="916"/>
    </location>
</feature>
<dbReference type="RefSeq" id="WP_200311738.1">
    <property type="nucleotide sequence ID" value="NZ_JAENIM010000041.1"/>
</dbReference>
<dbReference type="SMART" id="SM00327">
    <property type="entry name" value="VWA"/>
    <property type="match status" value="1"/>
</dbReference>
<keyword evidence="2" id="KW-0812">Transmembrane</keyword>
<dbReference type="Proteomes" id="UP000624703">
    <property type="component" value="Unassembled WGS sequence"/>
</dbReference>
<dbReference type="Gene3D" id="3.40.50.410">
    <property type="entry name" value="von Willebrand factor, type A domain"/>
    <property type="match status" value="1"/>
</dbReference>
<dbReference type="PANTHER" id="PTHR37947">
    <property type="entry name" value="BLL2462 PROTEIN"/>
    <property type="match status" value="1"/>
</dbReference>
<name>A0A8J7MH31_9BACT</name>
<comment type="caution">
    <text evidence="4">The sequence shown here is derived from an EMBL/GenBank/DDBJ whole genome shotgun (WGS) entry which is preliminary data.</text>
</comment>
<feature type="transmembrane region" description="Helical" evidence="2">
    <location>
        <begin position="6"/>
        <end position="24"/>
    </location>
</feature>
<dbReference type="InterPro" id="IPR029062">
    <property type="entry name" value="Class_I_gatase-like"/>
</dbReference>
<evidence type="ECO:0000256" key="2">
    <source>
        <dbReference type="SAM" id="Phobius"/>
    </source>
</evidence>
<dbReference type="InterPro" id="IPR036465">
    <property type="entry name" value="vWFA_dom_sf"/>
</dbReference>
<feature type="domain" description="VWFA" evidence="3">
    <location>
        <begin position="392"/>
        <end position="568"/>
    </location>
</feature>
<feature type="compositionally biased region" description="Basic and acidic residues" evidence="1">
    <location>
        <begin position="883"/>
        <end position="898"/>
    </location>
</feature>
<reference evidence="4" key="1">
    <citation type="submission" date="2021-01" db="EMBL/GenBank/DDBJ databases">
        <title>Modified the classification status of verrucomicrobia.</title>
        <authorList>
            <person name="Feng X."/>
        </authorList>
    </citation>
    <scope>NUCLEOTIDE SEQUENCE</scope>
    <source>
        <strain evidence="4">_KCTC 22039</strain>
    </source>
</reference>
<keyword evidence="5" id="KW-1185">Reference proteome</keyword>
<evidence type="ECO:0000256" key="1">
    <source>
        <dbReference type="SAM" id="MobiDB-lite"/>
    </source>
</evidence>
<dbReference type="AlphaFoldDB" id="A0A8J7MH31"/>
<keyword evidence="2" id="KW-0472">Membrane</keyword>
<dbReference type="InterPro" id="IPR002035">
    <property type="entry name" value="VWF_A"/>
</dbReference>
<dbReference type="EMBL" id="JAENIM010000041">
    <property type="protein sequence ID" value="MBK1791719.1"/>
    <property type="molecule type" value="Genomic_DNA"/>
</dbReference>
<dbReference type="Pfam" id="PF13768">
    <property type="entry name" value="VWA_3"/>
    <property type="match status" value="1"/>
</dbReference>
<dbReference type="SUPFAM" id="SSF53300">
    <property type="entry name" value="vWA-like"/>
    <property type="match status" value="2"/>
</dbReference>
<dbReference type="Pfam" id="PF00092">
    <property type="entry name" value="VWA"/>
    <property type="match status" value="1"/>
</dbReference>
<keyword evidence="2" id="KW-1133">Transmembrane helix</keyword>
<accession>A0A8J7MH31</accession>
<sequence>MPITFTSPEWLILIPALVVIAWMWKSMRLWQPLRVVILLLGVLWLTDPMVQQGQKSLDLWLVVDRSESADQLSGPSVQEWVKILEQKKPSRHDKLHLIQYGEEVELHLAGSDRQSYTGKKNLTKTALALENVLALADPERANRVLLMTDGYATESITNVASKLQLAEIPLDYRMLGKEFPNDFQLAKLSLPDKVQVNEPYVIEIIVRGEQNLAVPLELKRNGQTIAKSDVEVKDGFAVVEFTDRIATAGSYQYSAGIYPPNDQQTGNNQKDKWIEIAGGPRVLLISQYTNDPLVQSLEKLAYDVELITNATTLNAGTLSGAKAVIINNVPANKIATPFLAALDFYVREQGGGLMMVGGKHAFGSGGYYQSDIDALLPVSMELKSDHHKLEVAMAVVMDRSGSMAMRVAGGTKMDLANRGATTAVELLGDRDQICVFAVDSEAHRMVPLTRMAGNRDDITKRIRRIRSEGGGIYTYNGLYAGWLELKKSKAGTRHLILFSDAADSEQPSKYKQLIEEMRAADVTISVIGLGTDKDSDAWLLKDIAKRGDGRIFFTEDAKTIPQLFAQETVSVARSTFLEDPVATLSTGKWFELTGSQLSWLEQVDGYNLSYLRPEASAMLISQDEYAAPLVSYVRRGMGRCVATSFPLAGEFSASALGWNEYGDFTQTLTRWLMGDELPPGIAVRQQAQGTDLQLDLLYDQESWERELANNPPRIMVIEDDQPPAEIIWQRMAPGHYQIRHQASEGSTLRGAIQLGQRALSFGPVTMGTSSEWAFDKQARDELVAASELSGGRDLLDLSDAWLRPETSQLDNLRLPLAIAVLLILLLDALLTRIGWQWNELASWMKSWRKKPALAAAPAEEKKSSWLARITQRPTIAKTSKKPRAAEKPKESPVAKEETPVTASSRQSRYARAKKRK</sequence>
<dbReference type="PANTHER" id="PTHR37947:SF2">
    <property type="entry name" value="VON WILLEBRAND FACTOR TYPE A"/>
    <property type="match status" value="1"/>
</dbReference>
<dbReference type="PROSITE" id="PS50234">
    <property type="entry name" value="VWFA"/>
    <property type="match status" value="1"/>
</dbReference>
<evidence type="ECO:0000313" key="5">
    <source>
        <dbReference type="Proteomes" id="UP000624703"/>
    </source>
</evidence>
<dbReference type="SUPFAM" id="SSF52317">
    <property type="entry name" value="Class I glutamine amidotransferase-like"/>
    <property type="match status" value="1"/>
</dbReference>
<protein>
    <submittedName>
        <fullName evidence="4">VWA domain-containing protein</fullName>
    </submittedName>
</protein>
<evidence type="ECO:0000313" key="4">
    <source>
        <dbReference type="EMBL" id="MBK1791719.1"/>
    </source>
</evidence>
<gene>
    <name evidence="4" type="ORF">JIN82_11200</name>
</gene>
<organism evidence="4 5">
    <name type="scientific">Persicirhabdus sediminis</name>
    <dbReference type="NCBI Taxonomy" id="454144"/>
    <lineage>
        <taxon>Bacteria</taxon>
        <taxon>Pseudomonadati</taxon>
        <taxon>Verrucomicrobiota</taxon>
        <taxon>Verrucomicrobiia</taxon>
        <taxon>Verrucomicrobiales</taxon>
        <taxon>Verrucomicrobiaceae</taxon>
        <taxon>Persicirhabdus</taxon>
    </lineage>
</organism>
<dbReference type="CDD" id="cd00198">
    <property type="entry name" value="vWFA"/>
    <property type="match status" value="2"/>
</dbReference>